<evidence type="ECO:0000313" key="4">
    <source>
        <dbReference type="Proteomes" id="UP000319722"/>
    </source>
</evidence>
<evidence type="ECO:0000313" key="3">
    <source>
        <dbReference type="EMBL" id="TWD73583.1"/>
    </source>
</evidence>
<protein>
    <submittedName>
        <fullName evidence="3">RHS repeat-associated protein</fullName>
    </submittedName>
</protein>
<dbReference type="Pfam" id="PF05593">
    <property type="entry name" value="RHS_repeat"/>
    <property type="match status" value="3"/>
</dbReference>
<dbReference type="InterPro" id="IPR022385">
    <property type="entry name" value="Rhs_assc_core"/>
</dbReference>
<dbReference type="InterPro" id="IPR050708">
    <property type="entry name" value="T6SS_VgrG/RHS"/>
</dbReference>
<dbReference type="EMBL" id="VIVL01000021">
    <property type="protein sequence ID" value="TWD73583.1"/>
    <property type="molecule type" value="Genomic_DNA"/>
</dbReference>
<dbReference type="OrthoDB" id="8552614at2"/>
<feature type="compositionally biased region" description="Basic and acidic residues" evidence="1">
    <location>
        <begin position="142"/>
        <end position="151"/>
    </location>
</feature>
<dbReference type="InterPro" id="IPR031325">
    <property type="entry name" value="RHS_repeat"/>
</dbReference>
<dbReference type="RefSeq" id="WP_145747597.1">
    <property type="nucleotide sequence ID" value="NZ_VIVL01000021.1"/>
</dbReference>
<dbReference type="InterPro" id="IPR006530">
    <property type="entry name" value="YD"/>
</dbReference>
<feature type="region of interest" description="Disordered" evidence="1">
    <location>
        <begin position="1413"/>
        <end position="1446"/>
    </location>
</feature>
<dbReference type="Proteomes" id="UP000319722">
    <property type="component" value="Unassembled WGS sequence"/>
</dbReference>
<dbReference type="Gene3D" id="2.180.10.10">
    <property type="entry name" value="RHS repeat-associated core"/>
    <property type="match status" value="3"/>
</dbReference>
<evidence type="ECO:0000256" key="1">
    <source>
        <dbReference type="SAM" id="MobiDB-lite"/>
    </source>
</evidence>
<sequence length="1446" mass="152986">MRLDMDAVHGSRLRTRIQRLALYNATALVLLGASGWAQAGCSLNFTSPSKGAKVTSPNITVYGTGGGDATTGDAGTVTATLNGSAFFSYSGSFTAVVSFLEGRGVPVTLREGPNYLSVSGSVGGCGASDYMTVYYDTTDLAPRKNKGDGTERNGPQSCTGNPINFAMGNKVQEEEDFRSASAHFPLRFARIFNSADGYWRYTYATRLRISATEVVLLHANGRESPFARSGSTVTPDADELGTLSQIGTSWRYVDQDNIQYDFNAAGRLTKQTHPYGWQHILTYGTNGAVTVADGFGNSLSYTEDAHFQPRTLTTPNFSVAYNYDTANRLVSAVKTAGADVTTRTYHYENPTHTRFLTGVTDESGVRFATYTYDTLGRATSTTHAGNAGLTQVAYNANGTTTVTDPVGRATTYHYVIVNGVKRISQIQGEPAPGCPASNSSFTYDTRGLLASQTSATGSVTGFTYNTRGLEASRTEALGTPEQRAIATTWDATLPVPTLVAQAGRDTAYTYDTNGRLLTETVADTGGTSGTARTSQRTYTPEGLVHTHTEPNGAVTTYAYDTRGNVQSATNALGHVTAYTYDTANRLMSQTDPNGLVTTFAWDARDRLLSRTVGTGPGQTTAFTYNATGTIATTSLPTGLVTTYAYDAAQRLTGWSNNRGESGSYTLDPAGNRLTEQILNSAGSIAWTTARTINKLNRIATQVEGGSQSESFSYDANGDRIAQTNGLNQSTSWGLDALRRVKTVTDAANASASLGYNALDAVTQASDFNAVATSYNRDALGSATAESSADIGPRGTQYDSLGLPSQITDALGQATTVSRDALGRPTGLVFADGKTTTLRYDLSANSKGYLSEILDRSGTTEYTRDIHGRVTLKKQTLANGSVQQVAYSYNSATGQLASITYPLSGVLNHVYDTTGRLVQLDWNGAPLLAAVTWNALGQPTGWNWAFTGITPKLAASRSYDGAARLTQTEFSSYTYDGAGRIGSLTQNLFGPADSDPSQSTIAAADITWSIGYSPTGRITSFATTADSASFDYDTNGNRTASTRILAGQTTSRSYTLLPGANRLAGFSQTINGSSGTSVAYGYNANGDLVSDGLRSYGYDAEGRLATATTGATDVSPTTRYAHNALGQRVFKTEPLYPPSQGDENDPGFWSSLVAFFTKLWSPAMVEAEHLGYAYVYDENGTLIAEVGSGGANSAGQAQYIYLPTANGPVPVAAVIDGATYAVHSDHLNTPRKLSNADGQAVWQWSYSAFGEDKPTIAKNRFANLETTPNPGTTNISEVKFNLRYPGQYADEESGLFYNYYRSYDAKTGRYSQPDPIGLDGGWNRFGYVDANPLSFIDPDGLLIMSTLGGVQRGTSLSQAATLGAPGNAALASGLLGAGGGAAAVGGAMCYSMLPAPGKRAIGLLRALGDDAIAPPTAPPLPIRNPPGIIRPGEVKPPPPPPGIFPKP</sequence>
<gene>
    <name evidence="3" type="ORF">FB547_1216</name>
</gene>
<dbReference type="NCBIfam" id="TIGR03696">
    <property type="entry name" value="Rhs_assc_core"/>
    <property type="match status" value="1"/>
</dbReference>
<proteinExistence type="predicted"/>
<dbReference type="PANTHER" id="PTHR32305">
    <property type="match status" value="1"/>
</dbReference>
<dbReference type="Pfam" id="PF20148">
    <property type="entry name" value="DUF6531"/>
    <property type="match status" value="1"/>
</dbReference>
<feature type="compositionally biased region" description="Pro residues" evidence="1">
    <location>
        <begin position="1433"/>
        <end position="1446"/>
    </location>
</feature>
<feature type="domain" description="DUF6531" evidence="2">
    <location>
        <begin position="160"/>
        <end position="226"/>
    </location>
</feature>
<evidence type="ECO:0000259" key="2">
    <source>
        <dbReference type="Pfam" id="PF20148"/>
    </source>
</evidence>
<dbReference type="NCBIfam" id="TIGR01643">
    <property type="entry name" value="YD_repeat_2x"/>
    <property type="match status" value="3"/>
</dbReference>
<feature type="compositionally biased region" description="Pro residues" evidence="1">
    <location>
        <begin position="1414"/>
        <end position="1423"/>
    </location>
</feature>
<dbReference type="PANTHER" id="PTHR32305:SF15">
    <property type="entry name" value="PROTEIN RHSA-RELATED"/>
    <property type="match status" value="1"/>
</dbReference>
<dbReference type="PRINTS" id="PR00394">
    <property type="entry name" value="RHSPROTEIN"/>
</dbReference>
<dbReference type="InterPro" id="IPR045351">
    <property type="entry name" value="DUF6531"/>
</dbReference>
<accession>A0A561B3Z0</accession>
<organism evidence="3 4">
    <name type="scientific">Variovorax beijingensis</name>
    <dbReference type="NCBI Taxonomy" id="2496117"/>
    <lineage>
        <taxon>Bacteria</taxon>
        <taxon>Pseudomonadati</taxon>
        <taxon>Pseudomonadota</taxon>
        <taxon>Betaproteobacteria</taxon>
        <taxon>Burkholderiales</taxon>
        <taxon>Comamonadaceae</taxon>
        <taxon>Variovorax</taxon>
    </lineage>
</organism>
<reference evidence="3 4" key="1">
    <citation type="submission" date="2019-06" db="EMBL/GenBank/DDBJ databases">
        <title>Sorghum-associated microbial communities from plants grown in Nebraska, USA.</title>
        <authorList>
            <person name="Schachtman D."/>
        </authorList>
    </citation>
    <scope>NUCLEOTIDE SEQUENCE [LARGE SCALE GENOMIC DNA]</scope>
    <source>
        <strain evidence="3 4">T529</strain>
    </source>
</reference>
<name>A0A561B3Z0_9BURK</name>
<feature type="region of interest" description="Disordered" evidence="1">
    <location>
        <begin position="142"/>
        <end position="161"/>
    </location>
</feature>
<comment type="caution">
    <text evidence="3">The sequence shown here is derived from an EMBL/GenBank/DDBJ whole genome shotgun (WGS) entry which is preliminary data.</text>
</comment>